<sequence length="244" mass="27798">MKNKNVKVLLSTTIGLLVVLTTITTILLIKVIRLEDNIGIKVKTEVDSVDLDAYLEDKYVKVSKEVDPDWDKWKDVRYYYGFDSNEQPVFNTVNGVLESDTMISVRGGKGRWNNRFVSGGHVFEGWSGNELSRLTLMMGKFHETFACIQTYSPAGLYEQERRFGWVKIGSDEKKKGVDISQGWTNFYTPLTLQRRSAAPKRVTDSDLNPQLSKAKVPVGTMYYDITLEKVRVMTADGWKSFVVE</sequence>
<accession>A0A1I5CX53</accession>
<organism evidence="1 2">
    <name type="scientific">Anaerocolumna aminovalerica</name>
    <dbReference type="NCBI Taxonomy" id="1527"/>
    <lineage>
        <taxon>Bacteria</taxon>
        <taxon>Bacillati</taxon>
        <taxon>Bacillota</taxon>
        <taxon>Clostridia</taxon>
        <taxon>Lachnospirales</taxon>
        <taxon>Lachnospiraceae</taxon>
        <taxon>Anaerocolumna</taxon>
    </lineage>
</organism>
<dbReference type="Proteomes" id="UP000198806">
    <property type="component" value="Unassembled WGS sequence"/>
</dbReference>
<gene>
    <name evidence="1" type="ORF">SAMN04489757_10481</name>
</gene>
<name>A0A1I5CX53_9FIRM</name>
<protein>
    <submittedName>
        <fullName evidence="1">Uncharacterized protein</fullName>
    </submittedName>
</protein>
<evidence type="ECO:0000313" key="1">
    <source>
        <dbReference type="EMBL" id="SFN91497.1"/>
    </source>
</evidence>
<dbReference type="RefSeq" id="WP_091684422.1">
    <property type="nucleotide sequence ID" value="NZ_BAABFM010000079.1"/>
</dbReference>
<dbReference type="AlphaFoldDB" id="A0A1I5CX53"/>
<dbReference type="EMBL" id="FOWD01000004">
    <property type="protein sequence ID" value="SFN91497.1"/>
    <property type="molecule type" value="Genomic_DNA"/>
</dbReference>
<evidence type="ECO:0000313" key="2">
    <source>
        <dbReference type="Proteomes" id="UP000198806"/>
    </source>
</evidence>
<reference evidence="1 2" key="1">
    <citation type="submission" date="2016-10" db="EMBL/GenBank/DDBJ databases">
        <authorList>
            <person name="de Groot N.N."/>
        </authorList>
    </citation>
    <scope>NUCLEOTIDE SEQUENCE [LARGE SCALE GENOMIC DNA]</scope>
    <source>
        <strain evidence="1 2">DSM 1283</strain>
    </source>
</reference>
<keyword evidence="2" id="KW-1185">Reference proteome</keyword>
<dbReference type="OrthoDB" id="932272at2"/>
<proteinExistence type="predicted"/>